<protein>
    <submittedName>
        <fullName evidence="1">Uncharacterized protein</fullName>
    </submittedName>
</protein>
<evidence type="ECO:0000313" key="2">
    <source>
        <dbReference type="Proteomes" id="UP001154114"/>
    </source>
</evidence>
<dbReference type="EMBL" id="LR824004">
    <property type="protein sequence ID" value="CAD0194395.1"/>
    <property type="molecule type" value="Genomic_DNA"/>
</dbReference>
<sequence>MGTDSACMGAASWCSPPADNERCFLAPQPPAPLSKVAHRLHQFHSHPTGTPGPLPRGRCVLHAALRRTGRRGVRAAHASSHRRRCCTPIILARLVRDAHTRSSRIHVQRCDLCRHLPV</sequence>
<evidence type="ECO:0000313" key="1">
    <source>
        <dbReference type="EMBL" id="CAD0194395.1"/>
    </source>
</evidence>
<dbReference type="AlphaFoldDB" id="A0A9N8PZ54"/>
<keyword evidence="2" id="KW-1185">Reference proteome</keyword>
<reference evidence="1" key="1">
    <citation type="submission" date="2021-12" db="EMBL/GenBank/DDBJ databases">
        <authorList>
            <person name="King R."/>
        </authorList>
    </citation>
    <scope>NUCLEOTIDE SEQUENCE</scope>
</reference>
<accession>A0A9N8PZ54</accession>
<organism evidence="1 2">
    <name type="scientific">Chrysodeixis includens</name>
    <name type="common">Soybean looper</name>
    <name type="synonym">Pseudoplusia includens</name>
    <dbReference type="NCBI Taxonomy" id="689277"/>
    <lineage>
        <taxon>Eukaryota</taxon>
        <taxon>Metazoa</taxon>
        <taxon>Ecdysozoa</taxon>
        <taxon>Arthropoda</taxon>
        <taxon>Hexapoda</taxon>
        <taxon>Insecta</taxon>
        <taxon>Pterygota</taxon>
        <taxon>Neoptera</taxon>
        <taxon>Endopterygota</taxon>
        <taxon>Lepidoptera</taxon>
        <taxon>Glossata</taxon>
        <taxon>Ditrysia</taxon>
        <taxon>Noctuoidea</taxon>
        <taxon>Noctuidae</taxon>
        <taxon>Plusiinae</taxon>
        <taxon>Chrysodeixis</taxon>
    </lineage>
</organism>
<gene>
    <name evidence="1" type="ORF">CINC_LOCUS683</name>
</gene>
<proteinExistence type="predicted"/>
<name>A0A9N8PZ54_CHRIL</name>
<dbReference type="Proteomes" id="UP001154114">
    <property type="component" value="Chromosome 1"/>
</dbReference>